<gene>
    <name evidence="3" type="ORF">DXN04_01880</name>
</gene>
<dbReference type="Proteomes" id="UP000261174">
    <property type="component" value="Unassembled WGS sequence"/>
</dbReference>
<dbReference type="PANTHER" id="PTHR30273">
    <property type="entry name" value="PERIPLASMIC SIGNAL SENSOR AND SIGMA FACTOR ACTIVATOR FECR-RELATED"/>
    <property type="match status" value="1"/>
</dbReference>
<name>A0A3E1P8C7_9BACT</name>
<evidence type="ECO:0000313" key="4">
    <source>
        <dbReference type="Proteomes" id="UP000261174"/>
    </source>
</evidence>
<dbReference type="InterPro" id="IPR032508">
    <property type="entry name" value="FecR_C"/>
</dbReference>
<sequence length="394" mass="43311">MSIDRITALLDKLTSGTCTWQEKKELFTLIEGVDDPQLKAVLEAAWLKYNEPVHNLSDATSRVILNNILKREEPTRVLSIRKWRVAAVAAAAALLIGISIYKFTGSHSTTQPSIAIASDIKAPATHKATITLSNGQQVQADSIANGQLVMQGQTKVMRLANGEIVYQSQGQHEEILLNTLTNPKGSQVTSITLSDGSRVWLNAGTSLTYPVAFSGKERKVTVAGEAYFEVAPAGDHKIPFLVNIKTNQRDSSLVTVLGTHFNIKAYEDEADTRVTLLQGSVQVDHLQQGLRIVPGQQARYAAGKQIQVSMATSVDEVVAWKEGLFAYQNSSIAQVLRDVARWYDIDVVYTGNKVPDDTFTGEIPRTATLTELLQILQMSRVHFRLEGRQLTVLN</sequence>
<dbReference type="OrthoDB" id="1099963at2"/>
<protein>
    <submittedName>
        <fullName evidence="3">DUF4974 domain-containing protein</fullName>
    </submittedName>
</protein>
<keyword evidence="4" id="KW-1185">Reference proteome</keyword>
<evidence type="ECO:0000259" key="2">
    <source>
        <dbReference type="Pfam" id="PF16344"/>
    </source>
</evidence>
<dbReference type="GO" id="GO:0016989">
    <property type="term" value="F:sigma factor antagonist activity"/>
    <property type="evidence" value="ECO:0007669"/>
    <property type="project" value="TreeGrafter"/>
</dbReference>
<dbReference type="Gene3D" id="3.55.50.30">
    <property type="match status" value="1"/>
</dbReference>
<dbReference type="InterPro" id="IPR012373">
    <property type="entry name" value="Ferrdict_sens_TM"/>
</dbReference>
<accession>A0A3E1P8C7</accession>
<dbReference type="Pfam" id="PF16344">
    <property type="entry name" value="FecR_C"/>
    <property type="match status" value="1"/>
</dbReference>
<evidence type="ECO:0000259" key="1">
    <source>
        <dbReference type="Pfam" id="PF04773"/>
    </source>
</evidence>
<dbReference type="AlphaFoldDB" id="A0A3E1P8C7"/>
<feature type="domain" description="Protein FecR C-terminal" evidence="2">
    <location>
        <begin position="325"/>
        <end position="392"/>
    </location>
</feature>
<dbReference type="Gene3D" id="2.60.120.1440">
    <property type="match status" value="1"/>
</dbReference>
<comment type="caution">
    <text evidence="3">The sequence shown here is derived from an EMBL/GenBank/DDBJ whole genome shotgun (WGS) entry which is preliminary data.</text>
</comment>
<dbReference type="PANTHER" id="PTHR30273:SF2">
    <property type="entry name" value="PROTEIN FECR"/>
    <property type="match status" value="1"/>
</dbReference>
<evidence type="ECO:0000313" key="3">
    <source>
        <dbReference type="EMBL" id="RFM36278.1"/>
    </source>
</evidence>
<dbReference type="EMBL" id="QTJV01000001">
    <property type="protein sequence ID" value="RFM36278.1"/>
    <property type="molecule type" value="Genomic_DNA"/>
</dbReference>
<proteinExistence type="predicted"/>
<dbReference type="InterPro" id="IPR006860">
    <property type="entry name" value="FecR"/>
</dbReference>
<feature type="domain" description="FecR protein" evidence="1">
    <location>
        <begin position="189"/>
        <end position="282"/>
    </location>
</feature>
<dbReference type="RefSeq" id="WP_116851605.1">
    <property type="nucleotide sequence ID" value="NZ_QTJV01000001.1"/>
</dbReference>
<organism evidence="3 4">
    <name type="scientific">Chitinophaga silvisoli</name>
    <dbReference type="NCBI Taxonomy" id="2291814"/>
    <lineage>
        <taxon>Bacteria</taxon>
        <taxon>Pseudomonadati</taxon>
        <taxon>Bacteroidota</taxon>
        <taxon>Chitinophagia</taxon>
        <taxon>Chitinophagales</taxon>
        <taxon>Chitinophagaceae</taxon>
        <taxon>Chitinophaga</taxon>
    </lineage>
</organism>
<reference evidence="3 4" key="1">
    <citation type="submission" date="2018-08" db="EMBL/GenBank/DDBJ databases">
        <title>Chitinophaga sp. K20C18050901, a novel bacterium isolated from forest soil.</title>
        <authorList>
            <person name="Wang C."/>
        </authorList>
    </citation>
    <scope>NUCLEOTIDE SEQUENCE [LARGE SCALE GENOMIC DNA]</scope>
    <source>
        <strain evidence="3 4">K20C18050901</strain>
    </source>
</reference>
<dbReference type="Pfam" id="PF04773">
    <property type="entry name" value="FecR"/>
    <property type="match status" value="1"/>
</dbReference>